<name>A0ABV3PW78_9HYPH</name>
<sequence>MADSDHSTTLSFVTRRRLLLGTTLTTLAWPFQAKAQAAEPQTGHDNPDPALLAWQSWKTVALRTEALCHKQQRLETQLVREIGFPRTTLRLPGSREALEFFSPEDIEAVCGSAPEMADLCTKAKAELAEHQARWDAIDEKIGYSATKQAEVEAGEREQELVDALTATPATSLAGIAGKLDMIFHEGSIWEDDTEFPQPQIRSALRDLIRIAETMEPNVLMPGSDRETSRARRAASEA</sequence>
<organism evidence="2 3">
    <name type="scientific">Labrys neptuniae</name>
    <dbReference type="NCBI Taxonomy" id="376174"/>
    <lineage>
        <taxon>Bacteria</taxon>
        <taxon>Pseudomonadati</taxon>
        <taxon>Pseudomonadota</taxon>
        <taxon>Alphaproteobacteria</taxon>
        <taxon>Hyphomicrobiales</taxon>
        <taxon>Xanthobacteraceae</taxon>
        <taxon>Labrys</taxon>
    </lineage>
</organism>
<dbReference type="EMBL" id="JBFNQD010000019">
    <property type="protein sequence ID" value="MEW9309933.1"/>
    <property type="molecule type" value="Genomic_DNA"/>
</dbReference>
<evidence type="ECO:0000313" key="2">
    <source>
        <dbReference type="EMBL" id="MEW9309933.1"/>
    </source>
</evidence>
<gene>
    <name evidence="2" type="ORF">ABXS05_30600</name>
</gene>
<evidence type="ECO:0000256" key="1">
    <source>
        <dbReference type="SAM" id="MobiDB-lite"/>
    </source>
</evidence>
<protein>
    <submittedName>
        <fullName evidence="2">Uncharacterized protein</fullName>
    </submittedName>
</protein>
<dbReference type="Proteomes" id="UP001555786">
    <property type="component" value="Unassembled WGS sequence"/>
</dbReference>
<reference evidence="2 3" key="1">
    <citation type="submission" date="2024-07" db="EMBL/GenBank/DDBJ databases">
        <title>Description of Labrys sedimenti sp. nov., isolated from a diclofenac-degrading enrichment culture.</title>
        <authorList>
            <person name="Tancsics A."/>
            <person name="Csepanyi A."/>
        </authorList>
    </citation>
    <scope>NUCLEOTIDE SEQUENCE [LARGE SCALE GENOMIC DNA]</scope>
    <source>
        <strain evidence="2 3">LMG 23578</strain>
    </source>
</reference>
<evidence type="ECO:0000313" key="3">
    <source>
        <dbReference type="Proteomes" id="UP001555786"/>
    </source>
</evidence>
<keyword evidence="3" id="KW-1185">Reference proteome</keyword>
<feature type="compositionally biased region" description="Basic and acidic residues" evidence="1">
    <location>
        <begin position="223"/>
        <end position="237"/>
    </location>
</feature>
<proteinExistence type="predicted"/>
<feature type="region of interest" description="Disordered" evidence="1">
    <location>
        <begin position="218"/>
        <end position="237"/>
    </location>
</feature>
<dbReference type="RefSeq" id="WP_367626505.1">
    <property type="nucleotide sequence ID" value="NZ_JBFNQD010000019.1"/>
</dbReference>
<comment type="caution">
    <text evidence="2">The sequence shown here is derived from an EMBL/GenBank/DDBJ whole genome shotgun (WGS) entry which is preliminary data.</text>
</comment>
<accession>A0ABV3PW78</accession>